<keyword evidence="2" id="KW-1185">Reference proteome</keyword>
<proteinExistence type="predicted"/>
<evidence type="ECO:0000313" key="2">
    <source>
        <dbReference type="Proteomes" id="UP000325579"/>
    </source>
</evidence>
<dbReference type="OrthoDB" id="4509327at2759"/>
<sequence length="140" mass="16407">MNSLFEERTRKVIPRMRGHNNCVEWQETLKSWTDDDIVKEMMKWTMPAVKVLMNREEPPTFKDLIDIPWVSTRQLGVYLKLIFERLENPTAFDHFVYTGSAIGWNAGGLTHHRRGHESKPGPRTKWSYTHKLVFGGKGHQ</sequence>
<protein>
    <submittedName>
        <fullName evidence="1">Uncharacterized protein</fullName>
    </submittedName>
</protein>
<dbReference type="EMBL" id="ML736782">
    <property type="protein sequence ID" value="KAE8402893.1"/>
    <property type="molecule type" value="Genomic_DNA"/>
</dbReference>
<dbReference type="GeneID" id="43672146"/>
<reference evidence="1 2" key="1">
    <citation type="submission" date="2019-04" db="EMBL/GenBank/DDBJ databases">
        <authorList>
            <consortium name="DOE Joint Genome Institute"/>
            <person name="Mondo S."/>
            <person name="Kjaerbolling I."/>
            <person name="Vesth T."/>
            <person name="Frisvad J.C."/>
            <person name="Nybo J.L."/>
            <person name="Theobald S."/>
            <person name="Kildgaard S."/>
            <person name="Isbrandt T."/>
            <person name="Kuo A."/>
            <person name="Sato A."/>
            <person name="Lyhne E.K."/>
            <person name="Kogle M.E."/>
            <person name="Wiebenga A."/>
            <person name="Kun R.S."/>
            <person name="Lubbers R.J."/>
            <person name="Makela M.R."/>
            <person name="Barry K."/>
            <person name="Chovatia M."/>
            <person name="Clum A."/>
            <person name="Daum C."/>
            <person name="Haridas S."/>
            <person name="He G."/>
            <person name="LaButti K."/>
            <person name="Lipzen A."/>
            <person name="Riley R."/>
            <person name="Salamov A."/>
            <person name="Simmons B.A."/>
            <person name="Magnuson J.K."/>
            <person name="Henrissat B."/>
            <person name="Mortensen U.H."/>
            <person name="Larsen T.O."/>
            <person name="Devries R.P."/>
            <person name="Grigoriev I.V."/>
            <person name="Machida M."/>
            <person name="Baker S.E."/>
            <person name="Andersen M.R."/>
            <person name="Cantor M.N."/>
            <person name="Hua S.X."/>
        </authorList>
    </citation>
    <scope>NUCLEOTIDE SEQUENCE [LARGE SCALE GENOMIC DNA]</scope>
    <source>
        <strain evidence="1 2">CBS 119388</strain>
    </source>
</reference>
<accession>A0A5N7DA57</accession>
<gene>
    <name evidence="1" type="ORF">BDV37DRAFT_284219</name>
</gene>
<dbReference type="AlphaFoldDB" id="A0A5N7DA57"/>
<name>A0A5N7DA57_9EURO</name>
<evidence type="ECO:0000313" key="1">
    <source>
        <dbReference type="EMBL" id="KAE8402893.1"/>
    </source>
</evidence>
<dbReference type="RefSeq" id="XP_031940212.1">
    <property type="nucleotide sequence ID" value="XM_032087455.1"/>
</dbReference>
<dbReference type="Proteomes" id="UP000325579">
    <property type="component" value="Unassembled WGS sequence"/>
</dbReference>
<organism evidence="1 2">
    <name type="scientific">Aspergillus pseudonomiae</name>
    <dbReference type="NCBI Taxonomy" id="1506151"/>
    <lineage>
        <taxon>Eukaryota</taxon>
        <taxon>Fungi</taxon>
        <taxon>Dikarya</taxon>
        <taxon>Ascomycota</taxon>
        <taxon>Pezizomycotina</taxon>
        <taxon>Eurotiomycetes</taxon>
        <taxon>Eurotiomycetidae</taxon>
        <taxon>Eurotiales</taxon>
        <taxon>Aspergillaceae</taxon>
        <taxon>Aspergillus</taxon>
        <taxon>Aspergillus subgen. Circumdati</taxon>
    </lineage>
</organism>